<dbReference type="CDD" id="cd06261">
    <property type="entry name" value="TM_PBP2"/>
    <property type="match status" value="1"/>
</dbReference>
<keyword evidence="4 5" id="KW-0472">Membrane</keyword>
<feature type="compositionally biased region" description="Acidic residues" evidence="6">
    <location>
        <begin position="339"/>
        <end position="355"/>
    </location>
</feature>
<gene>
    <name evidence="8" type="ORF">ACFQMA_16915</name>
</gene>
<comment type="caution">
    <text evidence="8">The sequence shown here is derived from an EMBL/GenBank/DDBJ whole genome shotgun (WGS) entry which is preliminary data.</text>
</comment>
<dbReference type="Pfam" id="PF00528">
    <property type="entry name" value="BPD_transp_1"/>
    <property type="match status" value="1"/>
</dbReference>
<feature type="transmembrane region" description="Helical" evidence="5">
    <location>
        <begin position="127"/>
        <end position="146"/>
    </location>
</feature>
<proteinExistence type="inferred from homology"/>
<keyword evidence="2 5" id="KW-0812">Transmembrane</keyword>
<feature type="region of interest" description="Disordered" evidence="6">
    <location>
        <begin position="335"/>
        <end position="355"/>
    </location>
</feature>
<feature type="transmembrane region" description="Helical" evidence="5">
    <location>
        <begin position="64"/>
        <end position="85"/>
    </location>
</feature>
<dbReference type="EMBL" id="JBHTAS010000001">
    <property type="protein sequence ID" value="MFC7141506.1"/>
    <property type="molecule type" value="Genomic_DNA"/>
</dbReference>
<dbReference type="PROSITE" id="PS50928">
    <property type="entry name" value="ABC_TM1"/>
    <property type="match status" value="1"/>
</dbReference>
<dbReference type="AlphaFoldDB" id="A0ABD5Y753"/>
<feature type="transmembrane region" description="Helical" evidence="5">
    <location>
        <begin position="189"/>
        <end position="207"/>
    </location>
</feature>
<dbReference type="GO" id="GO:0005886">
    <property type="term" value="C:plasma membrane"/>
    <property type="evidence" value="ECO:0007669"/>
    <property type="project" value="UniProtKB-SubCell"/>
</dbReference>
<dbReference type="PANTHER" id="PTHR42729">
    <property type="entry name" value="OLIGO/DIPEPTIDE TRANSPORT, PERMEASE PROTEIN (DPPC-2)"/>
    <property type="match status" value="1"/>
</dbReference>
<keyword evidence="9" id="KW-1185">Reference proteome</keyword>
<feature type="domain" description="ABC transmembrane type-1" evidence="7">
    <location>
        <begin position="124"/>
        <end position="317"/>
    </location>
</feature>
<sequence length="355" mass="38555">MKPSEDRRDGTPETDGGTEDASPFEILMQSSDDGTQTTRKSRLKGAFVQYVYGPLSIMAHDWRAVVGLSIVLFYLGVGVLGPTLVEPTSTNDGGRFVKPLQTWAHPLGTDNLGRDLLALHVYATKPILQMMAAGGLFTVSMGTLFGTVSGYKGGTVDVVLSTITDIFINIPGLPLVIVLAAIIQPENPYVLGLLLTVAAWAGLARAIRSQVLSIRTEAFTEASRTIGVPQQKIILRDVLPHLLPYITVNLVQAMRNVLFGAVGLYFIGVLPITDPNWGTILNTAYSNNAHLRPNVIHWLLIPTAVIVVLSIGMILLSQSLDRVFNPRVRAKHIQQLDESPPEEGAEDVENTDSWV</sequence>
<feature type="region of interest" description="Disordered" evidence="6">
    <location>
        <begin position="1"/>
        <end position="38"/>
    </location>
</feature>
<evidence type="ECO:0000313" key="8">
    <source>
        <dbReference type="EMBL" id="MFC7141506.1"/>
    </source>
</evidence>
<evidence type="ECO:0000313" key="9">
    <source>
        <dbReference type="Proteomes" id="UP001596432"/>
    </source>
</evidence>
<keyword evidence="3 5" id="KW-1133">Transmembrane helix</keyword>
<dbReference type="SUPFAM" id="SSF161098">
    <property type="entry name" value="MetI-like"/>
    <property type="match status" value="1"/>
</dbReference>
<reference evidence="8 9" key="1">
    <citation type="journal article" date="2019" name="Int. J. Syst. Evol. Microbiol.">
        <title>The Global Catalogue of Microorganisms (GCM) 10K type strain sequencing project: providing services to taxonomists for standard genome sequencing and annotation.</title>
        <authorList>
            <consortium name="The Broad Institute Genomics Platform"/>
            <consortium name="The Broad Institute Genome Sequencing Center for Infectious Disease"/>
            <person name="Wu L."/>
            <person name="Ma J."/>
        </authorList>
    </citation>
    <scope>NUCLEOTIDE SEQUENCE [LARGE SCALE GENOMIC DNA]</scope>
    <source>
        <strain evidence="8 9">XZYJT29</strain>
    </source>
</reference>
<dbReference type="Proteomes" id="UP001596432">
    <property type="component" value="Unassembled WGS sequence"/>
</dbReference>
<dbReference type="InterPro" id="IPR035906">
    <property type="entry name" value="MetI-like_sf"/>
</dbReference>
<keyword evidence="5" id="KW-0813">Transport</keyword>
<dbReference type="PANTHER" id="PTHR42729:SF1">
    <property type="entry name" value="OLIGO_DIPEPTIDE TRANSPORT, PERMEASE PROTEIN (DPPC-2)"/>
    <property type="match status" value="1"/>
</dbReference>
<evidence type="ECO:0000256" key="3">
    <source>
        <dbReference type="ARBA" id="ARBA00022989"/>
    </source>
</evidence>
<comment type="subcellular location">
    <subcellularLocation>
        <location evidence="5">Cell membrane</location>
        <topology evidence="5">Multi-pass membrane protein</topology>
    </subcellularLocation>
    <subcellularLocation>
        <location evidence="1">Membrane</location>
        <topology evidence="1">Multi-pass membrane protein</topology>
    </subcellularLocation>
</comment>
<evidence type="ECO:0000256" key="2">
    <source>
        <dbReference type="ARBA" id="ARBA00022692"/>
    </source>
</evidence>
<name>A0ABD5Y753_9EURY</name>
<feature type="transmembrane region" description="Helical" evidence="5">
    <location>
        <begin position="158"/>
        <end position="183"/>
    </location>
</feature>
<evidence type="ECO:0000256" key="1">
    <source>
        <dbReference type="ARBA" id="ARBA00004141"/>
    </source>
</evidence>
<organism evidence="8 9">
    <name type="scientific">Halosimplex aquaticum</name>
    <dbReference type="NCBI Taxonomy" id="3026162"/>
    <lineage>
        <taxon>Archaea</taxon>
        <taxon>Methanobacteriati</taxon>
        <taxon>Methanobacteriota</taxon>
        <taxon>Stenosarchaea group</taxon>
        <taxon>Halobacteria</taxon>
        <taxon>Halobacteriales</taxon>
        <taxon>Haloarculaceae</taxon>
        <taxon>Halosimplex</taxon>
    </lineage>
</organism>
<dbReference type="RefSeq" id="WP_274322587.1">
    <property type="nucleotide sequence ID" value="NZ_CP118158.1"/>
</dbReference>
<feature type="transmembrane region" description="Helical" evidence="5">
    <location>
        <begin position="295"/>
        <end position="317"/>
    </location>
</feature>
<dbReference type="Gene3D" id="1.10.3720.10">
    <property type="entry name" value="MetI-like"/>
    <property type="match status" value="1"/>
</dbReference>
<dbReference type="GeneID" id="78821821"/>
<evidence type="ECO:0000256" key="4">
    <source>
        <dbReference type="ARBA" id="ARBA00023136"/>
    </source>
</evidence>
<feature type="compositionally biased region" description="Polar residues" evidence="6">
    <location>
        <begin position="28"/>
        <end position="38"/>
    </location>
</feature>
<evidence type="ECO:0000256" key="5">
    <source>
        <dbReference type="RuleBase" id="RU363032"/>
    </source>
</evidence>
<evidence type="ECO:0000259" key="7">
    <source>
        <dbReference type="PROSITE" id="PS50928"/>
    </source>
</evidence>
<dbReference type="InterPro" id="IPR000515">
    <property type="entry name" value="MetI-like"/>
</dbReference>
<accession>A0ABD5Y753</accession>
<comment type="similarity">
    <text evidence="5">Belongs to the binding-protein-dependent transport system permease family.</text>
</comment>
<protein>
    <submittedName>
        <fullName evidence="8">ABC transporter permease</fullName>
    </submittedName>
</protein>
<feature type="compositionally biased region" description="Basic and acidic residues" evidence="6">
    <location>
        <begin position="1"/>
        <end position="11"/>
    </location>
</feature>
<evidence type="ECO:0000256" key="6">
    <source>
        <dbReference type="SAM" id="MobiDB-lite"/>
    </source>
</evidence>